<evidence type="ECO:0000259" key="8">
    <source>
        <dbReference type="PROSITE" id="PS50004"/>
    </source>
</evidence>
<evidence type="ECO:0000256" key="6">
    <source>
        <dbReference type="ARBA" id="ARBA00072164"/>
    </source>
</evidence>
<dbReference type="InterPro" id="IPR035892">
    <property type="entry name" value="C2_domain_sf"/>
</dbReference>
<feature type="region of interest" description="Disordered" evidence="7">
    <location>
        <begin position="717"/>
        <end position="740"/>
    </location>
</feature>
<dbReference type="FunFam" id="2.60.40.150:FF:000006">
    <property type="entry name" value="Synaptotagmin-like 5, isoform CRA_a"/>
    <property type="match status" value="1"/>
</dbReference>
<dbReference type="FunFam" id="2.60.40.150:FF:000040">
    <property type="entry name" value="synaptotagmin-like protein 2 isoform X2"/>
    <property type="match status" value="1"/>
</dbReference>
<dbReference type="InterPro" id="IPR043567">
    <property type="entry name" value="SYTL1-5_C2B"/>
</dbReference>
<evidence type="ECO:0000256" key="4">
    <source>
        <dbReference type="ARBA" id="ARBA00022737"/>
    </source>
</evidence>
<evidence type="ECO:0000313" key="9">
    <source>
        <dbReference type="EMBL" id="KAJ8347624.1"/>
    </source>
</evidence>
<comment type="subcellular location">
    <subcellularLocation>
        <location evidence="1">Cell membrane</location>
    </subcellularLocation>
</comment>
<keyword evidence="2" id="KW-1003">Cell membrane</keyword>
<dbReference type="GO" id="GO:0070382">
    <property type="term" value="C:exocytic vesicle"/>
    <property type="evidence" value="ECO:0007669"/>
    <property type="project" value="TreeGrafter"/>
</dbReference>
<dbReference type="EMBL" id="JAINUF010000010">
    <property type="protein sequence ID" value="KAJ8347624.1"/>
    <property type="molecule type" value="Genomic_DNA"/>
</dbReference>
<dbReference type="Gene3D" id="2.60.40.150">
    <property type="entry name" value="C2 domain"/>
    <property type="match status" value="2"/>
</dbReference>
<name>A0A9Q1IPS9_SYNKA</name>
<dbReference type="GO" id="GO:0005886">
    <property type="term" value="C:plasma membrane"/>
    <property type="evidence" value="ECO:0007669"/>
    <property type="project" value="UniProtKB-SubCell"/>
</dbReference>
<feature type="region of interest" description="Disordered" evidence="7">
    <location>
        <begin position="283"/>
        <end position="356"/>
    </location>
</feature>
<dbReference type="PANTHER" id="PTHR45716:SF5">
    <property type="entry name" value="SYNAPTOTAGMIN-LIKE PROTEIN 2"/>
    <property type="match status" value="1"/>
</dbReference>
<protein>
    <recommendedName>
        <fullName evidence="6">Synaptotagmin-like protein 2</fullName>
    </recommendedName>
</protein>
<feature type="compositionally biased region" description="Polar residues" evidence="7">
    <location>
        <begin position="234"/>
        <end position="245"/>
    </location>
</feature>
<keyword evidence="10" id="KW-1185">Reference proteome</keyword>
<evidence type="ECO:0000256" key="2">
    <source>
        <dbReference type="ARBA" id="ARBA00022475"/>
    </source>
</evidence>
<feature type="compositionally biased region" description="Polar residues" evidence="7">
    <location>
        <begin position="207"/>
        <end position="220"/>
    </location>
</feature>
<feature type="domain" description="C2" evidence="8">
    <location>
        <begin position="381"/>
        <end position="503"/>
    </location>
</feature>
<dbReference type="CDD" id="cd04020">
    <property type="entry name" value="C2B_SLP_1-2-3-4"/>
    <property type="match status" value="1"/>
</dbReference>
<keyword evidence="4" id="KW-0677">Repeat</keyword>
<feature type="region of interest" description="Disordered" evidence="7">
    <location>
        <begin position="178"/>
        <end position="245"/>
    </location>
</feature>
<dbReference type="SUPFAM" id="SSF49562">
    <property type="entry name" value="C2 domain (Calcium/lipid-binding domain, CaLB)"/>
    <property type="match status" value="2"/>
</dbReference>
<dbReference type="AlphaFoldDB" id="A0A9Q1IPS9"/>
<dbReference type="Proteomes" id="UP001152622">
    <property type="component" value="Chromosome 10"/>
</dbReference>
<gene>
    <name evidence="9" type="ORF">SKAU_G00262130</name>
</gene>
<keyword evidence="5" id="KW-0472">Membrane</keyword>
<dbReference type="InterPro" id="IPR000008">
    <property type="entry name" value="C2_dom"/>
</dbReference>
<evidence type="ECO:0000256" key="7">
    <source>
        <dbReference type="SAM" id="MobiDB-lite"/>
    </source>
</evidence>
<feature type="compositionally biased region" description="Basic and acidic residues" evidence="7">
    <location>
        <begin position="124"/>
        <end position="149"/>
    </location>
</feature>
<dbReference type="OrthoDB" id="195679at2759"/>
<keyword evidence="3" id="KW-0268">Exocytosis</keyword>
<organism evidence="9 10">
    <name type="scientific">Synaphobranchus kaupii</name>
    <name type="common">Kaup's arrowtooth eel</name>
    <dbReference type="NCBI Taxonomy" id="118154"/>
    <lineage>
        <taxon>Eukaryota</taxon>
        <taxon>Metazoa</taxon>
        <taxon>Chordata</taxon>
        <taxon>Craniata</taxon>
        <taxon>Vertebrata</taxon>
        <taxon>Euteleostomi</taxon>
        <taxon>Actinopterygii</taxon>
        <taxon>Neopterygii</taxon>
        <taxon>Teleostei</taxon>
        <taxon>Anguilliformes</taxon>
        <taxon>Synaphobranchidae</taxon>
        <taxon>Synaphobranchus</taxon>
    </lineage>
</organism>
<dbReference type="PROSITE" id="PS50004">
    <property type="entry name" value="C2"/>
    <property type="match status" value="2"/>
</dbReference>
<feature type="domain" description="C2" evidence="8">
    <location>
        <begin position="518"/>
        <end position="647"/>
    </location>
</feature>
<feature type="compositionally biased region" description="Basic and acidic residues" evidence="7">
    <location>
        <begin position="178"/>
        <end position="187"/>
    </location>
</feature>
<proteinExistence type="predicted"/>
<dbReference type="GO" id="GO:0042043">
    <property type="term" value="F:neurexin family protein binding"/>
    <property type="evidence" value="ECO:0007669"/>
    <property type="project" value="TreeGrafter"/>
</dbReference>
<dbReference type="GO" id="GO:0006887">
    <property type="term" value="P:exocytosis"/>
    <property type="evidence" value="ECO:0007669"/>
    <property type="project" value="UniProtKB-KW"/>
</dbReference>
<feature type="compositionally biased region" description="Basic and acidic residues" evidence="7">
    <location>
        <begin position="323"/>
        <end position="345"/>
    </location>
</feature>
<evidence type="ECO:0000256" key="1">
    <source>
        <dbReference type="ARBA" id="ARBA00004236"/>
    </source>
</evidence>
<feature type="compositionally biased region" description="Low complexity" evidence="7">
    <location>
        <begin position="346"/>
        <end position="356"/>
    </location>
</feature>
<accession>A0A9Q1IPS9</accession>
<sequence length="740" mass="82942">MEKGQKQIPPVRQKKVHSPEGILWEPGITEMAFETKSVFSMGKLAQGQHSHLPQLWKGIEKSPAGEPVAPQSLVSKKDKVLKPEPPSRTDLGTLNVRQTHQFACSDDLNKGNQATPEVYRLINEGRHPSYGRASERQLPRASEEAESHRPLARSSIPLGYQHYLALPENANMNDWRVRASEKREESSSGHPPTEPEVDLDVLPEPVKTSTLRVSQEVSKQPRSRWGSEGHGTEGTPNFHSSRSNTPEIWSNSWASSDCCCESQSPVRKALKQQTSARPIAVSKSLEDITSQQTISTVSTSPCSSFSDRDQMKKRSASMPAFLRGEKDGRDSDSDSDNSFHIDGRKSSASTNFSTSSGLASMSSASSSLMSIYSLEFDNVEVKGSIQFALSYVKKLGELHVFVVRCRDLAVADTKKNRSDPYVKGYLLPDKSKLGKRKTTVKKKTLNPIYNEILRYKIDVETFKSLSLNLSVWHHNSFGRNSFMGEVDFELSEWDLRNTHMNDFTLKPKSPSGLQPTDHRGEIRIALRFLQQSSHGKRTPKTGLVQIFVKECTNLPFIRGAAIDPFVKCYVLPDTNRKSRQKSRVLRRTANPVFNHTMVYDGFRAEDLQEACVELTVWDHDRLNNHFLGGIRLSLGTGRSHGAVVDWMDSNTAEAMLWEQMMDSHNEWVEDREQFCDSGIPKGDMITRKRARVGSKPEGKPTTCPLEVDTSEEIEIADDVHSSPFQYSSPESDGRSYVVGV</sequence>
<feature type="region of interest" description="Disordered" evidence="7">
    <location>
        <begin position="124"/>
        <end position="153"/>
    </location>
</feature>
<evidence type="ECO:0000256" key="3">
    <source>
        <dbReference type="ARBA" id="ARBA00022483"/>
    </source>
</evidence>
<dbReference type="PANTHER" id="PTHR45716">
    <property type="entry name" value="BITESIZE, ISOFORM I"/>
    <property type="match status" value="1"/>
</dbReference>
<feature type="compositionally biased region" description="Low complexity" evidence="7">
    <location>
        <begin position="288"/>
        <end position="305"/>
    </location>
</feature>
<evidence type="ECO:0000313" key="10">
    <source>
        <dbReference type="Proteomes" id="UP001152622"/>
    </source>
</evidence>
<dbReference type="SMART" id="SM00239">
    <property type="entry name" value="C2"/>
    <property type="match status" value="2"/>
</dbReference>
<dbReference type="Pfam" id="PF00168">
    <property type="entry name" value="C2"/>
    <property type="match status" value="2"/>
</dbReference>
<evidence type="ECO:0000256" key="5">
    <source>
        <dbReference type="ARBA" id="ARBA00023136"/>
    </source>
</evidence>
<reference evidence="9" key="1">
    <citation type="journal article" date="2023" name="Science">
        <title>Genome structures resolve the early diversification of teleost fishes.</title>
        <authorList>
            <person name="Parey E."/>
            <person name="Louis A."/>
            <person name="Montfort J."/>
            <person name="Bouchez O."/>
            <person name="Roques C."/>
            <person name="Iampietro C."/>
            <person name="Lluch J."/>
            <person name="Castinel A."/>
            <person name="Donnadieu C."/>
            <person name="Desvignes T."/>
            <person name="Floi Bucao C."/>
            <person name="Jouanno E."/>
            <person name="Wen M."/>
            <person name="Mejri S."/>
            <person name="Dirks R."/>
            <person name="Jansen H."/>
            <person name="Henkel C."/>
            <person name="Chen W.J."/>
            <person name="Zahm M."/>
            <person name="Cabau C."/>
            <person name="Klopp C."/>
            <person name="Thompson A.W."/>
            <person name="Robinson-Rechavi M."/>
            <person name="Braasch I."/>
            <person name="Lecointre G."/>
            <person name="Bobe J."/>
            <person name="Postlethwait J.H."/>
            <person name="Berthelot C."/>
            <person name="Roest Crollius H."/>
            <person name="Guiguen Y."/>
        </authorList>
    </citation>
    <scope>NUCLEOTIDE SEQUENCE</scope>
    <source>
        <strain evidence="9">WJC10195</strain>
    </source>
</reference>
<comment type="caution">
    <text evidence="9">The sequence shown here is derived from an EMBL/GenBank/DDBJ whole genome shotgun (WGS) entry which is preliminary data.</text>
</comment>